<dbReference type="PROSITE" id="PS50084">
    <property type="entry name" value="KH_TYPE_1"/>
    <property type="match status" value="3"/>
</dbReference>
<evidence type="ECO:0000256" key="1">
    <source>
        <dbReference type="ARBA" id="ARBA00022737"/>
    </source>
</evidence>
<dbReference type="Gene3D" id="3.30.1370.10">
    <property type="entry name" value="K Homology domain, type 1"/>
    <property type="match status" value="1"/>
</dbReference>
<dbReference type="AlphaFoldDB" id="A0A6A6MN54"/>
<sequence length="560" mass="60369">MEPLCAAQDALLKVHERIVEEDLIGGMTSDDDNESSIVTARLLVPNNMVGCLLGKRGDVIQRLRSETGASIRVLPADHLPICAMSTDELVQISAKPDVAKRALYEVSTLLHLNPRKDKPPSLPMSYSGQNFHSSGGPMTKMLPPGNPMWPHQNSFSKTLPLMPWMGGYGSQPTGFGPDRFNCAPRGHGGEHSAEFSMKILCSAGKIGGVIGKGGSNVKLIQRETGTSIHVDASAESDERVIRVSAFEALWNPRSQTIDAIIQLQNKTSEYSEKSTIITRFLVPSSKIGCILGQGGQVINEMRGRTRADIRVYSKDDKPKCASEDEELVQISGNFAAAKDALVEIASRLRARTLRDANAGVEPAPVGPVRDLGLHEACQAEVPHLLDGGHEYGPQNYPVPPAAIVYCKVNSAMEANISNNGVNSVLGAREISSVGEGAGTSIKLLDPLTGGPENIVEFRGSSEQPNATHSFLQTFVSSSGQDMNAQQGSHQCMTAQQSSYHNVSAQQSIYQNMNTQHGPFQNMNAQQSPCLLTAQQGVYTNTNAPQTNYQNISAQQSAYQY</sequence>
<dbReference type="InterPro" id="IPR004088">
    <property type="entry name" value="KH_dom_type_1"/>
</dbReference>
<protein>
    <recommendedName>
        <fullName evidence="3">K Homology domain-containing protein</fullName>
    </recommendedName>
</protein>
<dbReference type="CDD" id="cd22460">
    <property type="entry name" value="KH-I_PEPPER_rpt2_like"/>
    <property type="match status" value="2"/>
</dbReference>
<feature type="domain" description="K Homology" evidence="3">
    <location>
        <begin position="274"/>
        <end position="349"/>
    </location>
</feature>
<proteinExistence type="predicted"/>
<comment type="caution">
    <text evidence="4">The sequence shown here is derived from an EMBL/GenBank/DDBJ whole genome shotgun (WGS) entry which is preliminary data.</text>
</comment>
<reference evidence="4 5" key="1">
    <citation type="journal article" date="2020" name="Mol. Plant">
        <title>The Chromosome-Based Rubber Tree Genome Provides New Insights into Spurge Genome Evolution and Rubber Biosynthesis.</title>
        <authorList>
            <person name="Liu J."/>
            <person name="Shi C."/>
            <person name="Shi C.C."/>
            <person name="Li W."/>
            <person name="Zhang Q.J."/>
            <person name="Zhang Y."/>
            <person name="Li K."/>
            <person name="Lu H.F."/>
            <person name="Shi C."/>
            <person name="Zhu S.T."/>
            <person name="Xiao Z.Y."/>
            <person name="Nan H."/>
            <person name="Yue Y."/>
            <person name="Zhu X.G."/>
            <person name="Wu Y."/>
            <person name="Hong X.N."/>
            <person name="Fan G.Y."/>
            <person name="Tong Y."/>
            <person name="Zhang D."/>
            <person name="Mao C.L."/>
            <person name="Liu Y.L."/>
            <person name="Hao S.J."/>
            <person name="Liu W.Q."/>
            <person name="Lv M.Q."/>
            <person name="Zhang H.B."/>
            <person name="Liu Y."/>
            <person name="Hu-Tang G.R."/>
            <person name="Wang J.P."/>
            <person name="Wang J.H."/>
            <person name="Sun Y.H."/>
            <person name="Ni S.B."/>
            <person name="Chen W.B."/>
            <person name="Zhang X.C."/>
            <person name="Jiao Y.N."/>
            <person name="Eichler E.E."/>
            <person name="Li G.H."/>
            <person name="Liu X."/>
            <person name="Gao L.Z."/>
        </authorList>
    </citation>
    <scope>NUCLEOTIDE SEQUENCE [LARGE SCALE GENOMIC DNA]</scope>
    <source>
        <strain evidence="5">cv. GT1</strain>
        <tissue evidence="4">Leaf</tissue>
    </source>
</reference>
<organism evidence="4 5">
    <name type="scientific">Hevea brasiliensis</name>
    <name type="common">Para rubber tree</name>
    <name type="synonym">Siphonia brasiliensis</name>
    <dbReference type="NCBI Taxonomy" id="3981"/>
    <lineage>
        <taxon>Eukaryota</taxon>
        <taxon>Viridiplantae</taxon>
        <taxon>Streptophyta</taxon>
        <taxon>Embryophyta</taxon>
        <taxon>Tracheophyta</taxon>
        <taxon>Spermatophyta</taxon>
        <taxon>Magnoliopsida</taxon>
        <taxon>eudicotyledons</taxon>
        <taxon>Gunneridae</taxon>
        <taxon>Pentapetalae</taxon>
        <taxon>rosids</taxon>
        <taxon>fabids</taxon>
        <taxon>Malpighiales</taxon>
        <taxon>Euphorbiaceae</taxon>
        <taxon>Crotonoideae</taxon>
        <taxon>Micrandreae</taxon>
        <taxon>Hevea</taxon>
    </lineage>
</organism>
<dbReference type="EMBL" id="JAAGAX010000005">
    <property type="protein sequence ID" value="KAF2313768.1"/>
    <property type="molecule type" value="Genomic_DNA"/>
</dbReference>
<evidence type="ECO:0000313" key="4">
    <source>
        <dbReference type="EMBL" id="KAF2313768.1"/>
    </source>
</evidence>
<keyword evidence="2" id="KW-0694">RNA-binding</keyword>
<dbReference type="GO" id="GO:0003723">
    <property type="term" value="F:RNA binding"/>
    <property type="evidence" value="ECO:0007669"/>
    <property type="project" value="UniProtKB-UniRule"/>
</dbReference>
<keyword evidence="5" id="KW-1185">Reference proteome</keyword>
<gene>
    <name evidence="4" type="ORF">GH714_013300</name>
</gene>
<accession>A0A6A6MN54</accession>
<keyword evidence="1" id="KW-0677">Repeat</keyword>
<evidence type="ECO:0000313" key="5">
    <source>
        <dbReference type="Proteomes" id="UP000467840"/>
    </source>
</evidence>
<dbReference type="SUPFAM" id="SSF54791">
    <property type="entry name" value="Eukaryotic type KH-domain (KH-domain type I)"/>
    <property type="match status" value="3"/>
</dbReference>
<evidence type="ECO:0000259" key="3">
    <source>
        <dbReference type="SMART" id="SM00322"/>
    </source>
</evidence>
<feature type="domain" description="K Homology" evidence="3">
    <location>
        <begin position="193"/>
        <end position="268"/>
    </location>
</feature>
<dbReference type="InterPro" id="IPR004087">
    <property type="entry name" value="KH_dom"/>
</dbReference>
<feature type="domain" description="K Homology" evidence="3">
    <location>
        <begin position="36"/>
        <end position="111"/>
    </location>
</feature>
<name>A0A6A6MN54_HEVBR</name>
<dbReference type="Gene3D" id="3.30.310.210">
    <property type="match status" value="1"/>
</dbReference>
<dbReference type="InterPro" id="IPR036612">
    <property type="entry name" value="KH_dom_type_1_sf"/>
</dbReference>
<dbReference type="Pfam" id="PF00013">
    <property type="entry name" value="KH_1"/>
    <property type="match status" value="3"/>
</dbReference>
<dbReference type="SMART" id="SM00322">
    <property type="entry name" value="KH"/>
    <property type="match status" value="3"/>
</dbReference>
<evidence type="ECO:0000256" key="2">
    <source>
        <dbReference type="PROSITE-ProRule" id="PRU00117"/>
    </source>
</evidence>
<dbReference type="Proteomes" id="UP000467840">
    <property type="component" value="Chromosome 15"/>
</dbReference>
<dbReference type="PANTHER" id="PTHR10288">
    <property type="entry name" value="KH DOMAIN CONTAINING RNA BINDING PROTEIN"/>
    <property type="match status" value="1"/>
</dbReference>